<keyword evidence="4" id="KW-0460">Magnesium</keyword>
<dbReference type="EMBL" id="JBHTIS010001180">
    <property type="protein sequence ID" value="MFD1047653.1"/>
    <property type="molecule type" value="Genomic_DNA"/>
</dbReference>
<feature type="domain" description="PIN" evidence="5">
    <location>
        <begin position="4"/>
        <end position="121"/>
    </location>
</feature>
<name>A0ABW3MC86_9PSEU</name>
<organism evidence="6 7">
    <name type="scientific">Kibdelosporangium lantanae</name>
    <dbReference type="NCBI Taxonomy" id="1497396"/>
    <lineage>
        <taxon>Bacteria</taxon>
        <taxon>Bacillati</taxon>
        <taxon>Actinomycetota</taxon>
        <taxon>Actinomycetes</taxon>
        <taxon>Pseudonocardiales</taxon>
        <taxon>Pseudonocardiaceae</taxon>
        <taxon>Kibdelosporangium</taxon>
    </lineage>
</organism>
<keyword evidence="7" id="KW-1185">Reference proteome</keyword>
<dbReference type="InterPro" id="IPR002716">
    <property type="entry name" value="PIN_dom"/>
</dbReference>
<dbReference type="Proteomes" id="UP001597045">
    <property type="component" value="Unassembled WGS sequence"/>
</dbReference>
<evidence type="ECO:0000256" key="2">
    <source>
        <dbReference type="ARBA" id="ARBA00022723"/>
    </source>
</evidence>
<keyword evidence="1" id="KW-0540">Nuclease</keyword>
<evidence type="ECO:0000259" key="5">
    <source>
        <dbReference type="Pfam" id="PF01850"/>
    </source>
</evidence>
<proteinExistence type="predicted"/>
<evidence type="ECO:0000256" key="4">
    <source>
        <dbReference type="ARBA" id="ARBA00022842"/>
    </source>
</evidence>
<dbReference type="SUPFAM" id="SSF88723">
    <property type="entry name" value="PIN domain-like"/>
    <property type="match status" value="1"/>
</dbReference>
<evidence type="ECO:0000256" key="1">
    <source>
        <dbReference type="ARBA" id="ARBA00022722"/>
    </source>
</evidence>
<accession>A0ABW3MC86</accession>
<keyword evidence="2" id="KW-0479">Metal-binding</keyword>
<dbReference type="Pfam" id="PF01850">
    <property type="entry name" value="PIN"/>
    <property type="match status" value="1"/>
</dbReference>
<sequence length="133" mass="14686">MSLYYFDTSAALKLLVMEDHSKALTAFCERHAGASWVSSTLLRVEVMRTVTRVIPALAPDARDLLLAFDYVNMDDEVVDAAMIEPDRRLRSLDAIHLTTARVFGADLDALVTYDDRLIAAAGDAGLRVETPQD</sequence>
<keyword evidence="3" id="KW-0378">Hydrolase</keyword>
<comment type="caution">
    <text evidence="6">The sequence shown here is derived from an EMBL/GenBank/DDBJ whole genome shotgun (WGS) entry which is preliminary data.</text>
</comment>
<protein>
    <submittedName>
        <fullName evidence="6">Type II toxin-antitoxin system VapC family toxin</fullName>
    </submittedName>
</protein>
<gene>
    <name evidence="6" type="ORF">ACFQ1S_19985</name>
</gene>
<evidence type="ECO:0000256" key="3">
    <source>
        <dbReference type="ARBA" id="ARBA00022801"/>
    </source>
</evidence>
<dbReference type="Gene3D" id="3.40.50.1010">
    <property type="entry name" value="5'-nuclease"/>
    <property type="match status" value="1"/>
</dbReference>
<reference evidence="7" key="1">
    <citation type="journal article" date="2019" name="Int. J. Syst. Evol. Microbiol.">
        <title>The Global Catalogue of Microorganisms (GCM) 10K type strain sequencing project: providing services to taxonomists for standard genome sequencing and annotation.</title>
        <authorList>
            <consortium name="The Broad Institute Genomics Platform"/>
            <consortium name="The Broad Institute Genome Sequencing Center for Infectious Disease"/>
            <person name="Wu L."/>
            <person name="Ma J."/>
        </authorList>
    </citation>
    <scope>NUCLEOTIDE SEQUENCE [LARGE SCALE GENOMIC DNA]</scope>
    <source>
        <strain evidence="7">JCM 31486</strain>
    </source>
</reference>
<evidence type="ECO:0000313" key="7">
    <source>
        <dbReference type="Proteomes" id="UP001597045"/>
    </source>
</evidence>
<dbReference type="CDD" id="cd09874">
    <property type="entry name" value="PIN_MT3492-like"/>
    <property type="match status" value="1"/>
</dbReference>
<dbReference type="InterPro" id="IPR029060">
    <property type="entry name" value="PIN-like_dom_sf"/>
</dbReference>
<evidence type="ECO:0000313" key="6">
    <source>
        <dbReference type="EMBL" id="MFD1047653.1"/>
    </source>
</evidence>